<dbReference type="InterPro" id="IPR040523">
    <property type="entry name" value="AsnC_trans_reg2"/>
</dbReference>
<evidence type="ECO:0000259" key="7">
    <source>
        <dbReference type="Pfam" id="PF22451"/>
    </source>
</evidence>
<dbReference type="Pfam" id="PF22451">
    <property type="entry name" value="NirdL-like_HTH"/>
    <property type="match status" value="2"/>
</dbReference>
<sequence>MIDSGALDFRLLNDFQRDFPLCPAPFAELASRLGVGEARVLQGLEALRREGKVARVGAVFAPKRIGASTLAALAVPPEQLAAVAEAVNRFPEVNHNYEREHRYNLWFVVTAGSEGRLQAALGAIEQLAGQPLLRLPMLQEYHIDLGFALGGNSGATDRSVPPRQPLVPPQALDERERRLVSALQEGLPLFIRPFSVLASRIGCDEGEVLERIRRWCAEGIIKRFGVIVRHHELGYTANAMLVHDVPDGEVDEVGERLARAEGVNLCYRRPRVLPHWPYNLFCMIHGQARSEVTATIAGLRQRLGLANYAHEILFSLTRFKQSGARYA</sequence>
<dbReference type="Proteomes" id="UP000020218">
    <property type="component" value="Unassembled WGS sequence"/>
</dbReference>
<dbReference type="InterPro" id="IPR053953">
    <property type="entry name" value="NirdL-like_HTH"/>
</dbReference>
<dbReference type="PANTHER" id="PTHR43413:SF1">
    <property type="entry name" value="SIROHEME DECARBOXYLASE NIRL SUBUNIT"/>
    <property type="match status" value="1"/>
</dbReference>
<feature type="domain" description="Siroheme decarboxylase NirL-like HTH" evidence="7">
    <location>
        <begin position="176"/>
        <end position="221"/>
    </location>
</feature>
<comment type="similarity">
    <text evidence="3">Belongs to the Ahb/Nir family.</text>
</comment>
<dbReference type="EC" id="4.1.1.111" evidence="4"/>
<organism evidence="8 9">
    <name type="scientific">Candidatus Accumulibacter adjunctus</name>
    <dbReference type="NCBI Taxonomy" id="1454001"/>
    <lineage>
        <taxon>Bacteria</taxon>
        <taxon>Pseudomonadati</taxon>
        <taxon>Pseudomonadota</taxon>
        <taxon>Betaproteobacteria</taxon>
        <taxon>Candidatus Accumulibacter</taxon>
    </lineage>
</organism>
<evidence type="ECO:0000313" key="9">
    <source>
        <dbReference type="Proteomes" id="UP000020218"/>
    </source>
</evidence>
<evidence type="ECO:0000256" key="4">
    <source>
        <dbReference type="ARBA" id="ARBA00023471"/>
    </source>
</evidence>
<keyword evidence="9" id="KW-1185">Reference proteome</keyword>
<evidence type="ECO:0000256" key="5">
    <source>
        <dbReference type="ARBA" id="ARBA00048470"/>
    </source>
</evidence>
<evidence type="ECO:0000256" key="2">
    <source>
        <dbReference type="ARBA" id="ARBA00023444"/>
    </source>
</evidence>
<feature type="domain" description="Siroheme decarboxylase AsnC-like ligand binding" evidence="6">
    <location>
        <begin position="233"/>
        <end position="320"/>
    </location>
</feature>
<reference evidence="8" key="1">
    <citation type="submission" date="2014-02" db="EMBL/GenBank/DDBJ databases">
        <title>Expanding our view of genomic diversity in Candidatus Accumulibacter clades.</title>
        <authorList>
            <person name="Skennerton C.T."/>
            <person name="Barr J.J."/>
            <person name="Slater F.R."/>
            <person name="Bond P.L."/>
            <person name="Tyson G.W."/>
        </authorList>
    </citation>
    <scope>NUCLEOTIDE SEQUENCE [LARGE SCALE GENOMIC DNA]</scope>
</reference>
<comment type="catalytic activity">
    <reaction evidence="5">
        <text>siroheme + 2 H(+) = 12,18-didecarboxysiroheme + 2 CO2</text>
        <dbReference type="Rhea" id="RHEA:19093"/>
        <dbReference type="ChEBI" id="CHEBI:15378"/>
        <dbReference type="ChEBI" id="CHEBI:16526"/>
        <dbReference type="ChEBI" id="CHEBI:60052"/>
        <dbReference type="ChEBI" id="CHEBI:140497"/>
        <dbReference type="EC" id="4.1.1.111"/>
    </reaction>
</comment>
<feature type="domain" description="Siroheme decarboxylase AsnC-like ligand binding" evidence="6">
    <location>
        <begin position="67"/>
        <end position="141"/>
    </location>
</feature>
<evidence type="ECO:0000259" key="6">
    <source>
        <dbReference type="Pfam" id="PF17805"/>
    </source>
</evidence>
<accession>A0A011MA62</accession>
<name>A0A011MA62_9PROT</name>
<dbReference type="PANTHER" id="PTHR43413">
    <property type="entry name" value="TRANSCRIPTIONAL REGULATOR, ASNC FAMILY"/>
    <property type="match status" value="1"/>
</dbReference>
<proteinExistence type="inferred from homology"/>
<dbReference type="InterPro" id="IPR036388">
    <property type="entry name" value="WH-like_DNA-bd_sf"/>
</dbReference>
<feature type="domain" description="Siroheme decarboxylase NirL-like HTH" evidence="7">
    <location>
        <begin position="10"/>
        <end position="51"/>
    </location>
</feature>
<comment type="caution">
    <text evidence="8">The sequence shown here is derived from an EMBL/GenBank/DDBJ whole genome shotgun (WGS) entry which is preliminary data.</text>
</comment>
<dbReference type="InterPro" id="IPR019888">
    <property type="entry name" value="Tscrpt_reg_AsnC-like"/>
</dbReference>
<dbReference type="EMBL" id="JFAX01000014">
    <property type="protein sequence ID" value="EXI66618.1"/>
    <property type="molecule type" value="Genomic_DNA"/>
</dbReference>
<dbReference type="AlphaFoldDB" id="A0A011MA62"/>
<evidence type="ECO:0000256" key="1">
    <source>
        <dbReference type="ARBA" id="ARBA00023239"/>
    </source>
</evidence>
<dbReference type="PATRIC" id="fig|1454001.3.peg.2577"/>
<dbReference type="Gene3D" id="3.30.70.3460">
    <property type="match status" value="2"/>
</dbReference>
<dbReference type="Gene3D" id="1.10.10.10">
    <property type="entry name" value="Winged helix-like DNA-binding domain superfamily/Winged helix DNA-binding domain"/>
    <property type="match status" value="1"/>
</dbReference>
<dbReference type="SMART" id="SM00344">
    <property type="entry name" value="HTH_ASNC"/>
    <property type="match status" value="1"/>
</dbReference>
<dbReference type="InterPro" id="IPR050684">
    <property type="entry name" value="HTH-Siroheme_Decarb"/>
</dbReference>
<evidence type="ECO:0000313" key="8">
    <source>
        <dbReference type="EMBL" id="EXI66618.1"/>
    </source>
</evidence>
<keyword evidence="1" id="KW-0456">Lyase</keyword>
<gene>
    <name evidence="8" type="ORF">AW08_02523</name>
</gene>
<comment type="pathway">
    <text evidence="2">Porphyrin-containing compound metabolism.</text>
</comment>
<protein>
    <recommendedName>
        <fullName evidence="4">siroheme decarboxylase</fullName>
        <ecNumber evidence="4">4.1.1.111</ecNumber>
    </recommendedName>
</protein>
<evidence type="ECO:0000256" key="3">
    <source>
        <dbReference type="ARBA" id="ARBA00023457"/>
    </source>
</evidence>
<dbReference type="Pfam" id="PF17805">
    <property type="entry name" value="AsnC_trans_reg2"/>
    <property type="match status" value="2"/>
</dbReference>
<dbReference type="GO" id="GO:0016829">
    <property type="term" value="F:lyase activity"/>
    <property type="evidence" value="ECO:0007669"/>
    <property type="project" value="UniProtKB-KW"/>
</dbReference>
<dbReference type="STRING" id="1454001.AW08_02523"/>